<proteinExistence type="inferred from homology"/>
<dbReference type="PANTHER" id="PTHR43639">
    <property type="entry name" value="OXIDOREDUCTASE, SHORT-CHAIN DEHYDROGENASE/REDUCTASE FAMILY (AFU_ORTHOLOGUE AFUA_5G02870)"/>
    <property type="match status" value="1"/>
</dbReference>
<dbReference type="PANTHER" id="PTHR43639:SF1">
    <property type="entry name" value="SHORT-CHAIN DEHYDROGENASE_REDUCTASE FAMILY PROTEIN"/>
    <property type="match status" value="1"/>
</dbReference>
<reference evidence="3 4" key="1">
    <citation type="submission" date="2018-07" db="EMBL/GenBank/DDBJ databases">
        <title>Sequencing the genomes of 1000 actinobacteria strains.</title>
        <authorList>
            <person name="Klenk H.-P."/>
        </authorList>
    </citation>
    <scope>NUCLEOTIDE SEQUENCE [LARGE SCALE GENOMIC DNA]</scope>
    <source>
        <strain evidence="3 4">DSM 14442</strain>
    </source>
</reference>
<evidence type="ECO:0000256" key="1">
    <source>
        <dbReference type="ARBA" id="ARBA00006484"/>
    </source>
</evidence>
<dbReference type="InterPro" id="IPR020904">
    <property type="entry name" value="Sc_DH/Rdtase_CS"/>
</dbReference>
<name>A0A3D9LF26_9MICC</name>
<dbReference type="InterPro" id="IPR036291">
    <property type="entry name" value="NAD(P)-bd_dom_sf"/>
</dbReference>
<evidence type="ECO:0000313" key="4">
    <source>
        <dbReference type="Proteomes" id="UP000256727"/>
    </source>
</evidence>
<comment type="similarity">
    <text evidence="1">Belongs to the short-chain dehydrogenases/reductases (SDR) family.</text>
</comment>
<dbReference type="PRINTS" id="PR00080">
    <property type="entry name" value="SDRFAMILY"/>
</dbReference>
<protein>
    <submittedName>
        <fullName evidence="3">NAD(P)-dependent dehydrogenase (Short-subunit alcohol dehydrogenase family)</fullName>
    </submittedName>
</protein>
<evidence type="ECO:0000313" key="3">
    <source>
        <dbReference type="EMBL" id="REE05039.1"/>
    </source>
</evidence>
<keyword evidence="4" id="KW-1185">Reference proteome</keyword>
<dbReference type="AlphaFoldDB" id="A0A3D9LF26"/>
<dbReference type="Gene3D" id="3.40.50.720">
    <property type="entry name" value="NAD(P)-binding Rossmann-like Domain"/>
    <property type="match status" value="1"/>
</dbReference>
<dbReference type="Proteomes" id="UP000256727">
    <property type="component" value="Unassembled WGS sequence"/>
</dbReference>
<dbReference type="Pfam" id="PF13561">
    <property type="entry name" value="adh_short_C2"/>
    <property type="match status" value="1"/>
</dbReference>
<keyword evidence="2" id="KW-0560">Oxidoreductase</keyword>
<organism evidence="3 4">
    <name type="scientific">Citricoccus muralis</name>
    <dbReference type="NCBI Taxonomy" id="169134"/>
    <lineage>
        <taxon>Bacteria</taxon>
        <taxon>Bacillati</taxon>
        <taxon>Actinomycetota</taxon>
        <taxon>Actinomycetes</taxon>
        <taxon>Micrococcales</taxon>
        <taxon>Micrococcaceae</taxon>
        <taxon>Citricoccus</taxon>
    </lineage>
</organism>
<accession>A0A3D9LF26</accession>
<dbReference type="GO" id="GO:0016491">
    <property type="term" value="F:oxidoreductase activity"/>
    <property type="evidence" value="ECO:0007669"/>
    <property type="project" value="UniProtKB-KW"/>
</dbReference>
<dbReference type="EMBL" id="QREH01000001">
    <property type="protein sequence ID" value="REE05039.1"/>
    <property type="molecule type" value="Genomic_DNA"/>
</dbReference>
<dbReference type="PRINTS" id="PR00081">
    <property type="entry name" value="GDHRDH"/>
</dbReference>
<dbReference type="FunFam" id="3.40.50.720:FF:000084">
    <property type="entry name" value="Short-chain dehydrogenase reductase"/>
    <property type="match status" value="1"/>
</dbReference>
<gene>
    <name evidence="3" type="ORF">C8E99_2898</name>
</gene>
<dbReference type="SUPFAM" id="SSF51735">
    <property type="entry name" value="NAD(P)-binding Rossmann-fold domains"/>
    <property type="match status" value="1"/>
</dbReference>
<evidence type="ECO:0000256" key="2">
    <source>
        <dbReference type="ARBA" id="ARBA00023002"/>
    </source>
</evidence>
<dbReference type="CDD" id="cd05233">
    <property type="entry name" value="SDR_c"/>
    <property type="match status" value="1"/>
</dbReference>
<dbReference type="InterPro" id="IPR002347">
    <property type="entry name" value="SDR_fam"/>
</dbReference>
<dbReference type="RefSeq" id="WP_211309061.1">
    <property type="nucleotide sequence ID" value="NZ_QREH01000001.1"/>
</dbReference>
<dbReference type="PROSITE" id="PS00061">
    <property type="entry name" value="ADH_SHORT"/>
    <property type="match status" value="1"/>
</dbReference>
<sequence>MTSTDVEERLTGTPLEDPLAAQGTARMAGRRALITGAGQNGDLPGVGYGIARLLAARGASVVVLDRSDEAAQRTVDRITAEGGTAHALTADVTTDAACERAVTEAAGLLGGLDTLVNNVASGDRAGIFEVTPERLDELMNINFTSAWSVTRHAVPHLPPGSAILNISSVGVSARGPGMPYCVAKAGLENFSVGAASTLGPQGIRVNCIEVGAIWGSFAAANMDERFREARRESTTLKKEGSAWDIAHAAAFLLSDEARWITGQILAVDGGPFGRSGPAAPPVATVAR</sequence>
<comment type="caution">
    <text evidence="3">The sequence shown here is derived from an EMBL/GenBank/DDBJ whole genome shotgun (WGS) entry which is preliminary data.</text>
</comment>